<name>A0A315EQW7_9BURK</name>
<reference evidence="1 2" key="1">
    <citation type="submission" date="2017-04" db="EMBL/GenBank/DDBJ databases">
        <title>Unexpected and diverse lifestyles within the genus Limnohabitans.</title>
        <authorList>
            <person name="Kasalicky V."/>
            <person name="Mehrshad M."/>
            <person name="Andrei S.-A."/>
            <person name="Salcher M."/>
            <person name="Kratochvilova H."/>
            <person name="Simek K."/>
            <person name="Ghai R."/>
        </authorList>
    </citation>
    <scope>NUCLEOTIDE SEQUENCE [LARGE SCALE GENOMIC DNA]</scope>
    <source>
        <strain evidence="1 2">MWH-C5</strain>
    </source>
</reference>
<organism evidence="1 2">
    <name type="scientific">Limnohabitans curvus</name>
    <dbReference type="NCBI Taxonomy" id="323423"/>
    <lineage>
        <taxon>Bacteria</taxon>
        <taxon>Pseudomonadati</taxon>
        <taxon>Pseudomonadota</taxon>
        <taxon>Betaproteobacteria</taxon>
        <taxon>Burkholderiales</taxon>
        <taxon>Comamonadaceae</taxon>
        <taxon>Limnohabitans</taxon>
    </lineage>
</organism>
<accession>A0A315EQW7</accession>
<keyword evidence="2" id="KW-1185">Reference proteome</keyword>
<dbReference type="AlphaFoldDB" id="A0A315EQW7"/>
<evidence type="ECO:0000313" key="1">
    <source>
        <dbReference type="EMBL" id="PUE58352.1"/>
    </source>
</evidence>
<dbReference type="Proteomes" id="UP000251341">
    <property type="component" value="Unassembled WGS sequence"/>
</dbReference>
<protein>
    <submittedName>
        <fullName evidence="1">Uncharacterized protein</fullName>
    </submittedName>
</protein>
<proteinExistence type="predicted"/>
<dbReference type="EMBL" id="NESP01000001">
    <property type="protein sequence ID" value="PUE58352.1"/>
    <property type="molecule type" value="Genomic_DNA"/>
</dbReference>
<comment type="caution">
    <text evidence="1">The sequence shown here is derived from an EMBL/GenBank/DDBJ whole genome shotgun (WGS) entry which is preliminary data.</text>
</comment>
<gene>
    <name evidence="1" type="ORF">B9Z44_01275</name>
</gene>
<evidence type="ECO:0000313" key="2">
    <source>
        <dbReference type="Proteomes" id="UP000251341"/>
    </source>
</evidence>
<sequence>MAAQAVPLLKCHFEVNASRSEHSFSPTHDPYAVRSVDLENRFRFKAVVLGNDTQVDTINLYVSYQTERQPMVLQHVKFVAPVALKQPTPDALTGRVALYSPFLGKELLYGCALHEVTP</sequence>